<comment type="similarity">
    <text evidence="2 11">Belongs to the type IV zinc-finger family. Class A subfamily.</text>
</comment>
<dbReference type="PIRSF" id="PIRSF016992">
    <property type="entry name" value="TF_GATA_plant"/>
    <property type="match status" value="1"/>
</dbReference>
<dbReference type="OrthoDB" id="2162994at2759"/>
<keyword evidence="17" id="KW-1185">Reference proteome</keyword>
<dbReference type="Gene3D" id="3.30.50.10">
    <property type="entry name" value="Erythroid Transcription Factor GATA-1, subunit A"/>
    <property type="match status" value="1"/>
</dbReference>
<dbReference type="GO" id="GO:0008270">
    <property type="term" value="F:zinc ion binding"/>
    <property type="evidence" value="ECO:0007669"/>
    <property type="project" value="UniProtKB-KW"/>
</dbReference>
<dbReference type="GO" id="GO:0045893">
    <property type="term" value="P:positive regulation of DNA-templated transcription"/>
    <property type="evidence" value="ECO:0007669"/>
    <property type="project" value="InterPro"/>
</dbReference>
<keyword evidence="8 11" id="KW-0010">Activator</keyword>
<evidence type="ECO:0000313" key="17">
    <source>
        <dbReference type="Proteomes" id="UP000215914"/>
    </source>
</evidence>
<dbReference type="CDD" id="cd00202">
    <property type="entry name" value="ZnF_GATA"/>
    <property type="match status" value="1"/>
</dbReference>
<dbReference type="Gramene" id="mRNA:HanXRQr2_Chr13g0587351">
    <property type="protein sequence ID" value="mRNA:HanXRQr2_Chr13g0587351"/>
    <property type="gene ID" value="HanXRQr2_Chr13g0587351"/>
</dbReference>
<evidence type="ECO:0000259" key="14">
    <source>
        <dbReference type="PROSITE" id="PS50114"/>
    </source>
</evidence>
<name>A0A251SSE4_HELAN</name>
<keyword evidence="7 11" id="KW-0238">DNA-binding</keyword>
<evidence type="ECO:0000256" key="13">
    <source>
        <dbReference type="SAM" id="MobiDB-lite"/>
    </source>
</evidence>
<evidence type="ECO:0000256" key="2">
    <source>
        <dbReference type="ARBA" id="ARBA00005694"/>
    </source>
</evidence>
<keyword evidence="9 11" id="KW-0804">Transcription</keyword>
<evidence type="ECO:0000256" key="5">
    <source>
        <dbReference type="ARBA" id="ARBA00022833"/>
    </source>
</evidence>
<dbReference type="InterPro" id="IPR013088">
    <property type="entry name" value="Znf_NHR/GATA"/>
</dbReference>
<keyword evidence="4 12" id="KW-0863">Zinc-finger</keyword>
<dbReference type="InterPro" id="IPR000679">
    <property type="entry name" value="Znf_GATA"/>
</dbReference>
<dbReference type="InParanoid" id="A0A251SSE4"/>
<dbReference type="AlphaFoldDB" id="A0A251SSE4"/>
<dbReference type="GO" id="GO:0005634">
    <property type="term" value="C:nucleus"/>
    <property type="evidence" value="ECO:0000318"/>
    <property type="project" value="GO_Central"/>
</dbReference>
<sequence>MEFFQASSPYYHANNQRFTSEKTDHFIVDDLLDIPTDDLATEDSSAAVDSCNSSSQCGTGEPSLAGDDGCRSFVDNQFSNLCTPYDDLAEFEWLSNFVEESYSNEDVQKHQLLSGVEARPEQPEMYPCKSRSSINRTNNSLFNYDMTIPGKARTKRSRVTSHNWASRLPVMGSTNSRPDIASNNSTEPKKINIQSKNEEGRKCLHCATNKTPQWRTGPMGPRTLCNACGVRYKSGRLVPEYRPAASPTFVLAKHSNSHRKVLELRRQKMQKTMHHQQPFVNHQDVMLQMPNANNYYFIPHP</sequence>
<dbReference type="PROSITE" id="PS00344">
    <property type="entry name" value="GATA_ZN_FINGER_1"/>
    <property type="match status" value="1"/>
</dbReference>
<evidence type="ECO:0000256" key="6">
    <source>
        <dbReference type="ARBA" id="ARBA00023015"/>
    </source>
</evidence>
<dbReference type="GO" id="GO:0000976">
    <property type="term" value="F:transcription cis-regulatory region binding"/>
    <property type="evidence" value="ECO:0000318"/>
    <property type="project" value="GO_Central"/>
</dbReference>
<feature type="domain" description="GATA-type" evidence="14">
    <location>
        <begin position="197"/>
        <end position="233"/>
    </location>
</feature>
<dbReference type="InterPro" id="IPR051140">
    <property type="entry name" value="GATA_TF"/>
</dbReference>
<dbReference type="FunCoup" id="A0A251SSE4">
    <property type="interactions" value="10"/>
</dbReference>
<evidence type="ECO:0000256" key="12">
    <source>
        <dbReference type="PROSITE-ProRule" id="PRU00094"/>
    </source>
</evidence>
<evidence type="ECO:0000256" key="7">
    <source>
        <dbReference type="ARBA" id="ARBA00023125"/>
    </source>
</evidence>
<reference evidence="16" key="2">
    <citation type="submission" date="2017-02" db="EMBL/GenBank/DDBJ databases">
        <title>Sunflower complete genome.</title>
        <authorList>
            <person name="Langlade N."/>
            <person name="Munos S."/>
        </authorList>
    </citation>
    <scope>NUCLEOTIDE SEQUENCE [LARGE SCALE GENOMIC DNA]</scope>
    <source>
        <tissue evidence="16">Leaves</tissue>
    </source>
</reference>
<evidence type="ECO:0000313" key="15">
    <source>
        <dbReference type="EMBL" id="KAF5773321.1"/>
    </source>
</evidence>
<reference evidence="15 17" key="1">
    <citation type="journal article" date="2017" name="Nature">
        <title>The sunflower genome provides insights into oil metabolism, flowering and Asterid evolution.</title>
        <authorList>
            <person name="Badouin H."/>
            <person name="Gouzy J."/>
            <person name="Grassa C.J."/>
            <person name="Murat F."/>
            <person name="Staton S.E."/>
            <person name="Cottret L."/>
            <person name="Lelandais-Briere C."/>
            <person name="Owens G.L."/>
            <person name="Carrere S."/>
            <person name="Mayjonade B."/>
            <person name="Legrand L."/>
            <person name="Gill N."/>
            <person name="Kane N.C."/>
            <person name="Bowers J.E."/>
            <person name="Hubner S."/>
            <person name="Bellec A."/>
            <person name="Berard A."/>
            <person name="Berges H."/>
            <person name="Blanchet N."/>
            <person name="Boniface M.C."/>
            <person name="Brunel D."/>
            <person name="Catrice O."/>
            <person name="Chaidir N."/>
            <person name="Claudel C."/>
            <person name="Donnadieu C."/>
            <person name="Faraut T."/>
            <person name="Fievet G."/>
            <person name="Helmstetter N."/>
            <person name="King M."/>
            <person name="Knapp S.J."/>
            <person name="Lai Z."/>
            <person name="Le Paslier M.C."/>
            <person name="Lippi Y."/>
            <person name="Lorenzon L."/>
            <person name="Mandel J.R."/>
            <person name="Marage G."/>
            <person name="Marchand G."/>
            <person name="Marquand E."/>
            <person name="Bret-Mestries E."/>
            <person name="Morien E."/>
            <person name="Nambeesan S."/>
            <person name="Nguyen T."/>
            <person name="Pegot-Espagnet P."/>
            <person name="Pouilly N."/>
            <person name="Raftis F."/>
            <person name="Sallet E."/>
            <person name="Schiex T."/>
            <person name="Thomas J."/>
            <person name="Vandecasteele C."/>
            <person name="Vares D."/>
            <person name="Vear F."/>
            <person name="Vautrin S."/>
            <person name="Crespi M."/>
            <person name="Mangin B."/>
            <person name="Burke J.M."/>
            <person name="Salse J."/>
            <person name="Munos S."/>
            <person name="Vincourt P."/>
            <person name="Rieseberg L.H."/>
            <person name="Langlade N.B."/>
        </authorList>
    </citation>
    <scope>NUCLEOTIDE SEQUENCE [LARGE SCALE GENOMIC DNA]</scope>
    <source>
        <strain evidence="17">cv. SF193</strain>
        <tissue evidence="15">Leaves</tissue>
    </source>
</reference>
<feature type="compositionally biased region" description="Polar residues" evidence="13">
    <location>
        <begin position="172"/>
        <end position="186"/>
    </location>
</feature>
<dbReference type="GO" id="GO:0006357">
    <property type="term" value="P:regulation of transcription by RNA polymerase II"/>
    <property type="evidence" value="ECO:0000318"/>
    <property type="project" value="GO_Central"/>
</dbReference>
<evidence type="ECO:0000256" key="3">
    <source>
        <dbReference type="ARBA" id="ARBA00022723"/>
    </source>
</evidence>
<keyword evidence="5" id="KW-0862">Zinc</keyword>
<dbReference type="SUPFAM" id="SSF57716">
    <property type="entry name" value="Glucocorticoid receptor-like (DNA-binding domain)"/>
    <property type="match status" value="1"/>
</dbReference>
<dbReference type="PANTHER" id="PTHR45658:SF18">
    <property type="entry name" value="PROTEIN GAT2"/>
    <property type="match status" value="1"/>
</dbReference>
<evidence type="ECO:0000256" key="8">
    <source>
        <dbReference type="ARBA" id="ARBA00023159"/>
    </source>
</evidence>
<evidence type="ECO:0000256" key="4">
    <source>
        <dbReference type="ARBA" id="ARBA00022771"/>
    </source>
</evidence>
<dbReference type="OMA" id="DLEWITN"/>
<dbReference type="SMART" id="SM00401">
    <property type="entry name" value="ZnF_GATA"/>
    <property type="match status" value="1"/>
</dbReference>
<dbReference type="EMBL" id="MNCJ02000328">
    <property type="protein sequence ID" value="KAF5773321.1"/>
    <property type="molecule type" value="Genomic_DNA"/>
</dbReference>
<dbReference type="EMBL" id="CM007902">
    <property type="protein sequence ID" value="OTG01432.1"/>
    <property type="molecule type" value="Genomic_DNA"/>
</dbReference>
<comment type="function">
    <text evidence="11">Transcriptional activator that specifically binds 5'-GATA-3' or 5'-GAT-3' motifs within gene promoters.</text>
</comment>
<dbReference type="Proteomes" id="UP000215914">
    <property type="component" value="Chromosome 13"/>
</dbReference>
<dbReference type="PANTHER" id="PTHR45658">
    <property type="entry name" value="GATA TRANSCRIPTION FACTOR"/>
    <property type="match status" value="1"/>
</dbReference>
<keyword evidence="3" id="KW-0479">Metal-binding</keyword>
<accession>A0A251SSE4</accession>
<dbReference type="InterPro" id="IPR016679">
    <property type="entry name" value="TF_GATA_pln"/>
</dbReference>
<dbReference type="STRING" id="4232.A0A251SSE4"/>
<evidence type="ECO:0000256" key="11">
    <source>
        <dbReference type="PIRNR" id="PIRNR016992"/>
    </source>
</evidence>
<protein>
    <recommendedName>
        <fullName evidence="11">GATA transcription factor</fullName>
    </recommendedName>
</protein>
<dbReference type="GO" id="GO:0030154">
    <property type="term" value="P:cell differentiation"/>
    <property type="evidence" value="ECO:0000318"/>
    <property type="project" value="GO_Central"/>
</dbReference>
<gene>
    <name evidence="16" type="ORF">HannXRQ_Chr13g0402031</name>
    <name evidence="15" type="ORF">HanXRQr2_Chr13g0587351</name>
</gene>
<organism evidence="16 17">
    <name type="scientific">Helianthus annuus</name>
    <name type="common">Common sunflower</name>
    <dbReference type="NCBI Taxonomy" id="4232"/>
    <lineage>
        <taxon>Eukaryota</taxon>
        <taxon>Viridiplantae</taxon>
        <taxon>Streptophyta</taxon>
        <taxon>Embryophyta</taxon>
        <taxon>Tracheophyta</taxon>
        <taxon>Spermatophyta</taxon>
        <taxon>Magnoliopsida</taxon>
        <taxon>eudicotyledons</taxon>
        <taxon>Gunneridae</taxon>
        <taxon>Pentapetalae</taxon>
        <taxon>asterids</taxon>
        <taxon>campanulids</taxon>
        <taxon>Asterales</taxon>
        <taxon>Asteraceae</taxon>
        <taxon>Asteroideae</taxon>
        <taxon>Heliantheae alliance</taxon>
        <taxon>Heliantheae</taxon>
        <taxon>Helianthus</taxon>
    </lineage>
</organism>
<evidence type="ECO:0000256" key="10">
    <source>
        <dbReference type="ARBA" id="ARBA00023242"/>
    </source>
</evidence>
<dbReference type="FunFam" id="3.30.50.10:FF:000018">
    <property type="entry name" value="GATA transcription factor"/>
    <property type="match status" value="1"/>
</dbReference>
<keyword evidence="10 11" id="KW-0539">Nucleus</keyword>
<evidence type="ECO:0000313" key="16">
    <source>
        <dbReference type="EMBL" id="OTG01432.1"/>
    </source>
</evidence>
<dbReference type="Pfam" id="PF00320">
    <property type="entry name" value="GATA"/>
    <property type="match status" value="1"/>
</dbReference>
<comment type="subcellular location">
    <subcellularLocation>
        <location evidence="1 11">Nucleus</location>
    </subcellularLocation>
</comment>
<evidence type="ECO:0000256" key="1">
    <source>
        <dbReference type="ARBA" id="ARBA00004123"/>
    </source>
</evidence>
<proteinExistence type="inferred from homology"/>
<dbReference type="PROSITE" id="PS50114">
    <property type="entry name" value="GATA_ZN_FINGER_2"/>
    <property type="match status" value="1"/>
</dbReference>
<feature type="region of interest" description="Disordered" evidence="13">
    <location>
        <begin position="168"/>
        <end position="187"/>
    </location>
</feature>
<reference evidence="15" key="3">
    <citation type="submission" date="2020-06" db="EMBL/GenBank/DDBJ databases">
        <title>Helianthus annuus Genome sequencing and assembly Release 2.</title>
        <authorList>
            <person name="Gouzy J."/>
            <person name="Langlade N."/>
            <person name="Munos S."/>
        </authorList>
    </citation>
    <scope>NUCLEOTIDE SEQUENCE</scope>
    <source>
        <tissue evidence="15">Leaves</tissue>
    </source>
</reference>
<keyword evidence="6 11" id="KW-0805">Transcription regulation</keyword>
<evidence type="ECO:0000256" key="9">
    <source>
        <dbReference type="ARBA" id="ARBA00023163"/>
    </source>
</evidence>